<evidence type="ECO:0000313" key="1">
    <source>
        <dbReference type="EMBL" id="MDQ0913536.1"/>
    </source>
</evidence>
<name>A0AAW8FTW3_9ACTN</name>
<dbReference type="AlphaFoldDB" id="A0AAW8FTW3"/>
<accession>A0AAW8FTW3</accession>
<organism evidence="1 2">
    <name type="scientific">Streptomyces canus</name>
    <dbReference type="NCBI Taxonomy" id="58343"/>
    <lineage>
        <taxon>Bacteria</taxon>
        <taxon>Bacillati</taxon>
        <taxon>Actinomycetota</taxon>
        <taxon>Actinomycetes</taxon>
        <taxon>Kitasatosporales</taxon>
        <taxon>Streptomycetaceae</taxon>
        <taxon>Streptomyces</taxon>
        <taxon>Streptomyces aurantiacus group</taxon>
    </lineage>
</organism>
<proteinExistence type="predicted"/>
<protein>
    <submittedName>
        <fullName evidence="1">Uncharacterized protein</fullName>
    </submittedName>
</protein>
<comment type="caution">
    <text evidence="1">The sequence shown here is derived from an EMBL/GenBank/DDBJ whole genome shotgun (WGS) entry which is preliminary data.</text>
</comment>
<dbReference type="RefSeq" id="WP_306986947.1">
    <property type="nucleotide sequence ID" value="NZ_JAUSZV010000006.1"/>
</dbReference>
<dbReference type="EMBL" id="JAUSZV010000006">
    <property type="protein sequence ID" value="MDQ0913536.1"/>
    <property type="molecule type" value="Genomic_DNA"/>
</dbReference>
<reference evidence="1" key="1">
    <citation type="submission" date="2023-07" db="EMBL/GenBank/DDBJ databases">
        <title>Comparative genomics of wheat-associated soil bacteria to identify genetic determinants of phenazine resistance.</title>
        <authorList>
            <person name="Mouncey N."/>
        </authorList>
    </citation>
    <scope>NUCLEOTIDE SEQUENCE</scope>
    <source>
        <strain evidence="1">V4I22</strain>
    </source>
</reference>
<dbReference type="Proteomes" id="UP001234216">
    <property type="component" value="Unassembled WGS sequence"/>
</dbReference>
<gene>
    <name evidence="1" type="ORF">QFZ22_009608</name>
</gene>
<sequence length="239" mass="26907">MNDLTSTAMAAHGGLERYNGFNSVTAHFRSGGLLWGLKQQEGLFEHAAVRVDLHRQHASHYPFTAPHLRTSVTAERVAVESDDGEVKAERLDPRAAFAGHTLETPWDDLHVAYFAGYAMWTYLTAPFTFAASDVHTEELPSLKENGQTLRRLKVTFPDRIATHSREQIFHFDQQGLLRRHDYTADVLNAGPVAHYSSDYKEFDGIMLPTRRRVHPLAADGTINHELELVTIDIESALFL</sequence>
<evidence type="ECO:0000313" key="2">
    <source>
        <dbReference type="Proteomes" id="UP001234216"/>
    </source>
</evidence>